<feature type="compositionally biased region" description="Basic and acidic residues" evidence="1">
    <location>
        <begin position="61"/>
        <end position="81"/>
    </location>
</feature>
<organism evidence="2 3">
    <name type="scientific">Stylosanthes scabra</name>
    <dbReference type="NCBI Taxonomy" id="79078"/>
    <lineage>
        <taxon>Eukaryota</taxon>
        <taxon>Viridiplantae</taxon>
        <taxon>Streptophyta</taxon>
        <taxon>Embryophyta</taxon>
        <taxon>Tracheophyta</taxon>
        <taxon>Spermatophyta</taxon>
        <taxon>Magnoliopsida</taxon>
        <taxon>eudicotyledons</taxon>
        <taxon>Gunneridae</taxon>
        <taxon>Pentapetalae</taxon>
        <taxon>rosids</taxon>
        <taxon>fabids</taxon>
        <taxon>Fabales</taxon>
        <taxon>Fabaceae</taxon>
        <taxon>Papilionoideae</taxon>
        <taxon>50 kb inversion clade</taxon>
        <taxon>dalbergioids sensu lato</taxon>
        <taxon>Dalbergieae</taxon>
        <taxon>Pterocarpus clade</taxon>
        <taxon>Stylosanthes</taxon>
    </lineage>
</organism>
<dbReference type="EMBL" id="JASCZI010272027">
    <property type="protein sequence ID" value="MED6219370.1"/>
    <property type="molecule type" value="Genomic_DNA"/>
</dbReference>
<feature type="region of interest" description="Disordered" evidence="1">
    <location>
        <begin position="47"/>
        <end position="103"/>
    </location>
</feature>
<evidence type="ECO:0000313" key="3">
    <source>
        <dbReference type="Proteomes" id="UP001341840"/>
    </source>
</evidence>
<comment type="caution">
    <text evidence="2">The sequence shown here is derived from an EMBL/GenBank/DDBJ whole genome shotgun (WGS) entry which is preliminary data.</text>
</comment>
<accession>A0ABU6Z9W8</accession>
<proteinExistence type="predicted"/>
<evidence type="ECO:0000256" key="1">
    <source>
        <dbReference type="SAM" id="MobiDB-lite"/>
    </source>
</evidence>
<keyword evidence="3" id="KW-1185">Reference proteome</keyword>
<gene>
    <name evidence="2" type="ORF">PIB30_035185</name>
</gene>
<evidence type="ECO:0000313" key="2">
    <source>
        <dbReference type="EMBL" id="MED6219370.1"/>
    </source>
</evidence>
<protein>
    <submittedName>
        <fullName evidence="2">Uncharacterized protein</fullName>
    </submittedName>
</protein>
<reference evidence="2 3" key="1">
    <citation type="journal article" date="2023" name="Plants (Basel)">
        <title>Bridging the Gap: Combining Genomics and Transcriptomics Approaches to Understand Stylosanthes scabra, an Orphan Legume from the Brazilian Caatinga.</title>
        <authorList>
            <person name="Ferreira-Neto J.R.C."/>
            <person name="da Silva M.D."/>
            <person name="Binneck E."/>
            <person name="de Melo N.F."/>
            <person name="da Silva R.H."/>
            <person name="de Melo A.L.T.M."/>
            <person name="Pandolfi V."/>
            <person name="Bustamante F.O."/>
            <person name="Brasileiro-Vidal A.C."/>
            <person name="Benko-Iseppon A.M."/>
        </authorList>
    </citation>
    <scope>NUCLEOTIDE SEQUENCE [LARGE SCALE GENOMIC DNA]</scope>
    <source>
        <tissue evidence="2">Leaves</tissue>
    </source>
</reference>
<name>A0ABU6Z9W8_9FABA</name>
<dbReference type="Proteomes" id="UP001341840">
    <property type="component" value="Unassembled WGS sequence"/>
</dbReference>
<sequence>MDGKYDEEGVVGSKALADAETQAGRIVATLTFSLDSDLKKRELTFVFENQQEQDDTSTSAEQRKKPAEKKPCGEGTGRENQGEEDPEGRDLRRQEEEEEEWLG</sequence>